<organism evidence="2 3">
    <name type="scientific">Prorocentrum cordatum</name>
    <dbReference type="NCBI Taxonomy" id="2364126"/>
    <lineage>
        <taxon>Eukaryota</taxon>
        <taxon>Sar</taxon>
        <taxon>Alveolata</taxon>
        <taxon>Dinophyceae</taxon>
        <taxon>Prorocentrales</taxon>
        <taxon>Prorocentraceae</taxon>
        <taxon>Prorocentrum</taxon>
    </lineage>
</organism>
<evidence type="ECO:0000256" key="1">
    <source>
        <dbReference type="SAM" id="MobiDB-lite"/>
    </source>
</evidence>
<feature type="non-terminal residue" evidence="2">
    <location>
        <position position="97"/>
    </location>
</feature>
<feature type="compositionally biased region" description="Low complexity" evidence="1">
    <location>
        <begin position="1"/>
        <end position="26"/>
    </location>
</feature>
<feature type="compositionally biased region" description="Basic and acidic residues" evidence="1">
    <location>
        <begin position="27"/>
        <end position="43"/>
    </location>
</feature>
<protein>
    <submittedName>
        <fullName evidence="2">Uncharacterized protein</fullName>
    </submittedName>
</protein>
<proteinExistence type="predicted"/>
<feature type="compositionally biased region" description="Low complexity" evidence="1">
    <location>
        <begin position="49"/>
        <end position="73"/>
    </location>
</feature>
<accession>A0ABN9VMA0</accession>
<feature type="non-terminal residue" evidence="2">
    <location>
        <position position="1"/>
    </location>
</feature>
<name>A0ABN9VMA0_9DINO</name>
<evidence type="ECO:0000313" key="2">
    <source>
        <dbReference type="EMBL" id="CAK0873203.1"/>
    </source>
</evidence>
<feature type="region of interest" description="Disordered" evidence="1">
    <location>
        <begin position="1"/>
        <end position="97"/>
    </location>
</feature>
<sequence>ATRRAGAPRVRTAPAPRGGPPGAMARVRPEAARRVPRGEEVAQRRPRPRGAATPSAPRRGRSAAGARPRAAPGPREETPGGQRPSACGARSTAAARP</sequence>
<reference evidence="2" key="1">
    <citation type="submission" date="2023-10" db="EMBL/GenBank/DDBJ databases">
        <authorList>
            <person name="Chen Y."/>
            <person name="Shah S."/>
            <person name="Dougan E. K."/>
            <person name="Thang M."/>
            <person name="Chan C."/>
        </authorList>
    </citation>
    <scope>NUCLEOTIDE SEQUENCE [LARGE SCALE GENOMIC DNA]</scope>
</reference>
<evidence type="ECO:0000313" key="3">
    <source>
        <dbReference type="Proteomes" id="UP001189429"/>
    </source>
</evidence>
<keyword evidence="3" id="KW-1185">Reference proteome</keyword>
<dbReference type="EMBL" id="CAUYUJ010017251">
    <property type="protein sequence ID" value="CAK0873203.1"/>
    <property type="molecule type" value="Genomic_DNA"/>
</dbReference>
<dbReference type="Proteomes" id="UP001189429">
    <property type="component" value="Unassembled WGS sequence"/>
</dbReference>
<gene>
    <name evidence="2" type="ORF">PCOR1329_LOCUS58467</name>
</gene>
<comment type="caution">
    <text evidence="2">The sequence shown here is derived from an EMBL/GenBank/DDBJ whole genome shotgun (WGS) entry which is preliminary data.</text>
</comment>